<dbReference type="OrthoDB" id="5405312at2"/>
<dbReference type="Gene3D" id="3.90.10.10">
    <property type="entry name" value="Cytochrome C3"/>
    <property type="match status" value="1"/>
</dbReference>
<dbReference type="EMBL" id="CP009788">
    <property type="protein sequence ID" value="AJE04123.1"/>
    <property type="molecule type" value="Genomic_DNA"/>
</dbReference>
<dbReference type="STRING" id="345632.GPICK_12835"/>
<proteinExistence type="predicted"/>
<dbReference type="KEGG" id="gpi:GPICK_12835"/>
<dbReference type="RefSeq" id="WP_039743847.1">
    <property type="nucleotide sequence ID" value="NZ_CP009788.1"/>
</dbReference>
<protein>
    <submittedName>
        <fullName evidence="1">Cytochrome C</fullName>
    </submittedName>
</protein>
<accession>A0A0B5BBG6</accession>
<dbReference type="SUPFAM" id="SSF48695">
    <property type="entry name" value="Multiheme cytochromes"/>
    <property type="match status" value="1"/>
</dbReference>
<reference evidence="1 2" key="1">
    <citation type="journal article" date="2015" name="Genome Announc.">
        <title>Complete Genome of Geobacter pickeringii G13T, a Metal-Reducing Isolate from Sedimentary Kaolin Deposits.</title>
        <authorList>
            <person name="Badalamenti J.P."/>
            <person name="Bond D.R."/>
        </authorList>
    </citation>
    <scope>NUCLEOTIDE SEQUENCE [LARGE SCALE GENOMIC DNA]</scope>
    <source>
        <strain evidence="1 2">G13</strain>
    </source>
</reference>
<keyword evidence="2" id="KW-1185">Reference proteome</keyword>
<sequence length="302" mass="32854">MNRSVKKKSGIHLGIVAILLSLVGGLFLAEGAPSAAERSPAKKDRPPVATVQIAKQPDLYAAEPPPLTVTQCGQCHPGVYQGIKNDGGRHTFHCQNCHKTFHSYNPNKGNWADIMPKCASCHTLPHGPSFTECAACHQNPHAAAKVPMSQKLLSSCAGCHAGPPEDLKKYPSKHSSLSCADCHTAHGLIPSCSMCHKPHYEGQDFKSCASECHPVHMPKQIRYTKDAGARTCGSCHDKVYATWSKSPSRHGKVNCAACHTKHGFIPQCTDCHGLPHSKQLHERFPKCLTCHQDPHNPPVRQR</sequence>
<name>A0A0B5BBG6_9BACT</name>
<dbReference type="HOGENOM" id="CLU_896472_0_0_7"/>
<dbReference type="Proteomes" id="UP000057609">
    <property type="component" value="Chromosome"/>
</dbReference>
<dbReference type="Gene3D" id="1.10.287.3080">
    <property type="match status" value="1"/>
</dbReference>
<evidence type="ECO:0000313" key="2">
    <source>
        <dbReference type="Proteomes" id="UP000057609"/>
    </source>
</evidence>
<dbReference type="AlphaFoldDB" id="A0A0B5BBG6"/>
<evidence type="ECO:0000313" key="1">
    <source>
        <dbReference type="EMBL" id="AJE04123.1"/>
    </source>
</evidence>
<dbReference type="InterPro" id="IPR036280">
    <property type="entry name" value="Multihaem_cyt_sf"/>
</dbReference>
<gene>
    <name evidence="1" type="ORF">GPICK_12835</name>
</gene>
<organism evidence="1 2">
    <name type="scientific">Geobacter pickeringii</name>
    <dbReference type="NCBI Taxonomy" id="345632"/>
    <lineage>
        <taxon>Bacteria</taxon>
        <taxon>Pseudomonadati</taxon>
        <taxon>Thermodesulfobacteriota</taxon>
        <taxon>Desulfuromonadia</taxon>
        <taxon>Geobacterales</taxon>
        <taxon>Geobacteraceae</taxon>
        <taxon>Geobacter</taxon>
    </lineage>
</organism>